<keyword evidence="1 3" id="KW-0238">DNA-binding</keyword>
<dbReference type="SMART" id="SM00422">
    <property type="entry name" value="HTH_MERR"/>
    <property type="match status" value="1"/>
</dbReference>
<dbReference type="EMBL" id="JAGGLD010000007">
    <property type="protein sequence ID" value="MBP2002276.1"/>
    <property type="molecule type" value="Genomic_DNA"/>
</dbReference>
<dbReference type="SUPFAM" id="SSF46955">
    <property type="entry name" value="Putative DNA-binding domain"/>
    <property type="match status" value="1"/>
</dbReference>
<name>A0ABS4JMD2_9BACL</name>
<dbReference type="InterPro" id="IPR009061">
    <property type="entry name" value="DNA-bd_dom_put_sf"/>
</dbReference>
<comment type="caution">
    <text evidence="3">The sequence shown here is derived from an EMBL/GenBank/DDBJ whole genome shotgun (WGS) entry which is preliminary data.</text>
</comment>
<dbReference type="Pfam" id="PF06445">
    <property type="entry name" value="GyrI-like"/>
    <property type="match status" value="1"/>
</dbReference>
<evidence type="ECO:0000259" key="2">
    <source>
        <dbReference type="PROSITE" id="PS50937"/>
    </source>
</evidence>
<accession>A0ABS4JMD2</accession>
<dbReference type="PANTHER" id="PTHR30204">
    <property type="entry name" value="REDOX-CYCLING DRUG-SENSING TRANSCRIPTIONAL ACTIVATOR SOXR"/>
    <property type="match status" value="1"/>
</dbReference>
<reference evidence="3 4" key="1">
    <citation type="submission" date="2021-03" db="EMBL/GenBank/DDBJ databases">
        <title>Genomic Encyclopedia of Type Strains, Phase IV (KMG-IV): sequencing the most valuable type-strain genomes for metagenomic binning, comparative biology and taxonomic classification.</title>
        <authorList>
            <person name="Goeker M."/>
        </authorList>
    </citation>
    <scope>NUCLEOTIDE SEQUENCE [LARGE SCALE GENOMIC DNA]</scope>
    <source>
        <strain evidence="3 4">DSM 26806</strain>
    </source>
</reference>
<dbReference type="InterPro" id="IPR047057">
    <property type="entry name" value="MerR_fam"/>
</dbReference>
<feature type="domain" description="HTH merR-type" evidence="2">
    <location>
        <begin position="8"/>
        <end position="77"/>
    </location>
</feature>
<evidence type="ECO:0000313" key="4">
    <source>
        <dbReference type="Proteomes" id="UP001519288"/>
    </source>
</evidence>
<gene>
    <name evidence="3" type="ORF">J2Z69_003348</name>
</gene>
<dbReference type="InterPro" id="IPR010499">
    <property type="entry name" value="AraC_E-bd"/>
</dbReference>
<dbReference type="PROSITE" id="PS50937">
    <property type="entry name" value="HTH_MERR_2"/>
    <property type="match status" value="1"/>
</dbReference>
<dbReference type="Pfam" id="PF13411">
    <property type="entry name" value="MerR_1"/>
    <property type="match status" value="1"/>
</dbReference>
<organism evidence="3 4">
    <name type="scientific">Paenibacillus shirakamiensis</name>
    <dbReference type="NCBI Taxonomy" id="1265935"/>
    <lineage>
        <taxon>Bacteria</taxon>
        <taxon>Bacillati</taxon>
        <taxon>Bacillota</taxon>
        <taxon>Bacilli</taxon>
        <taxon>Bacillales</taxon>
        <taxon>Paenibacillaceae</taxon>
        <taxon>Paenibacillus</taxon>
    </lineage>
</organism>
<dbReference type="Gene3D" id="1.10.1660.10">
    <property type="match status" value="1"/>
</dbReference>
<dbReference type="CDD" id="cd04782">
    <property type="entry name" value="HTH_BltR"/>
    <property type="match status" value="1"/>
</dbReference>
<dbReference type="RefSeq" id="WP_209865045.1">
    <property type="nucleotide sequence ID" value="NZ_JAGGLD010000007.1"/>
</dbReference>
<dbReference type="GO" id="GO:0003677">
    <property type="term" value="F:DNA binding"/>
    <property type="evidence" value="ECO:0007669"/>
    <property type="project" value="UniProtKB-KW"/>
</dbReference>
<dbReference type="PANTHER" id="PTHR30204:SF85">
    <property type="entry name" value="MULTIDRUG-EFFLUX TRANSPORTER 2 REGULATOR"/>
    <property type="match status" value="1"/>
</dbReference>
<dbReference type="SUPFAM" id="SSF55136">
    <property type="entry name" value="Probable bacterial effector-binding domain"/>
    <property type="match status" value="1"/>
</dbReference>
<dbReference type="InterPro" id="IPR011256">
    <property type="entry name" value="Reg_factor_effector_dom_sf"/>
</dbReference>
<keyword evidence="4" id="KW-1185">Reference proteome</keyword>
<dbReference type="Gene3D" id="3.20.80.10">
    <property type="entry name" value="Regulatory factor, effector binding domain"/>
    <property type="match status" value="1"/>
</dbReference>
<dbReference type="InterPro" id="IPR029442">
    <property type="entry name" value="GyrI-like"/>
</dbReference>
<evidence type="ECO:0000313" key="3">
    <source>
        <dbReference type="EMBL" id="MBP2002276.1"/>
    </source>
</evidence>
<dbReference type="SMART" id="SM00871">
    <property type="entry name" value="AraC_E_bind"/>
    <property type="match status" value="1"/>
</dbReference>
<dbReference type="InterPro" id="IPR000551">
    <property type="entry name" value="MerR-type_HTH_dom"/>
</dbReference>
<protein>
    <submittedName>
        <fullName evidence="3">DNA-binding transcriptional MerR regulator</fullName>
    </submittedName>
</protein>
<proteinExistence type="predicted"/>
<dbReference type="Proteomes" id="UP001519288">
    <property type="component" value="Unassembled WGS sequence"/>
</dbReference>
<evidence type="ECO:0000256" key="1">
    <source>
        <dbReference type="ARBA" id="ARBA00023125"/>
    </source>
</evidence>
<sequence>MDHRPQHYVSTGQFANICHVNKKTLFHYDAIGLFKPAFVDDKGYRYYSLNQLDLFTMISSLKELSVPLKEIKTYIDQRTPELILDLSRKKIHEVDLEMAKLSKIKHVFEETLLYTNRGLNAWKDGIRLEEHEEEYIIVSPAIQVSDSDNPIEWLDFFTNFEHLTLSMNTSFVGSMVSREHVLAGRYESKSHLFAKTKTDEDRQRATILVKPKGKYAVTFHHGGYDTIGATYEKLLVYITDNKLSMGEFSFEEYLIDEVGVQQEKDYVTQISLEVK</sequence>